<dbReference type="RefSeq" id="XP_044924215.1">
    <property type="nucleotide sequence ID" value="XM_045068280.1"/>
</dbReference>
<sequence length="315" mass="34103">MGWSHKKAIKENWGICLKEAIRLGGHAPSPNGAIADECGMRELRPEDMSLQRSRSMPKEDVEAWGHHRVLLRAPVNVLTDLSREQLELPSEIAGACIPVHSSRAHKHPYGPPPVVTEESLATTEVNSSEGLADWRLREQDSINVSQEFSGSPPALMMGGGARVSRGDTQRGGNNARLYLVLPGQGFFPSRGPQVRGPPHIPTVRSGVMMELPPGNTRMASKERLAHVSFPLGGPQHPVENWSKPLHLSSSIAGLPSHPTAHGFISPRLPSFSPFLAMPIAFAPPPIFGPTLPSYLENFPSGGMPAPVLSNRENNQ</sequence>
<evidence type="ECO:0000256" key="1">
    <source>
        <dbReference type="SAM" id="MobiDB-lite"/>
    </source>
</evidence>
<dbReference type="Pfam" id="PF15488">
    <property type="entry name" value="DUF4645"/>
    <property type="match status" value="1"/>
</dbReference>
<keyword evidence="2" id="KW-1185">Reference proteome</keyword>
<dbReference type="AlphaFoldDB" id="A0A8U0RGD0"/>
<protein>
    <submittedName>
        <fullName evidence="3">LOW QUALITY PROTEIN: proline-rich protein 32</fullName>
    </submittedName>
</protein>
<dbReference type="CTD" id="100130613"/>
<gene>
    <name evidence="3" type="primary">PRR32</name>
</gene>
<organism evidence="2 3">
    <name type="scientific">Mustela putorius furo</name>
    <name type="common">European domestic ferret</name>
    <name type="synonym">Mustela furo</name>
    <dbReference type="NCBI Taxonomy" id="9669"/>
    <lineage>
        <taxon>Eukaryota</taxon>
        <taxon>Metazoa</taxon>
        <taxon>Chordata</taxon>
        <taxon>Craniata</taxon>
        <taxon>Vertebrata</taxon>
        <taxon>Euteleostomi</taxon>
        <taxon>Mammalia</taxon>
        <taxon>Eutheria</taxon>
        <taxon>Laurasiatheria</taxon>
        <taxon>Carnivora</taxon>
        <taxon>Caniformia</taxon>
        <taxon>Musteloidea</taxon>
        <taxon>Mustelidae</taxon>
        <taxon>Mustelinae</taxon>
        <taxon>Mustela</taxon>
    </lineage>
</organism>
<dbReference type="PANTHER" id="PTHR37343">
    <property type="entry name" value="PROLINE-RICH PROTEIN 32"/>
    <property type="match status" value="1"/>
</dbReference>
<dbReference type="GeneID" id="101670146"/>
<name>A0A8U0RGD0_MUSPF</name>
<accession>A0A8U0RGD0</accession>
<dbReference type="PANTHER" id="PTHR37343:SF1">
    <property type="entry name" value="PROLINE-RICH PROTEIN 32"/>
    <property type="match status" value="1"/>
</dbReference>
<evidence type="ECO:0000313" key="3">
    <source>
        <dbReference type="RefSeq" id="XP_044924215.1"/>
    </source>
</evidence>
<dbReference type="OrthoDB" id="9802133at2759"/>
<feature type="region of interest" description="Disordered" evidence="1">
    <location>
        <begin position="146"/>
        <end position="170"/>
    </location>
</feature>
<dbReference type="Proteomes" id="UP000000715">
    <property type="component" value="Unplaced"/>
</dbReference>
<proteinExistence type="predicted"/>
<reference evidence="3" key="1">
    <citation type="submission" date="2025-08" db="UniProtKB">
        <authorList>
            <consortium name="RefSeq"/>
        </authorList>
    </citation>
    <scope>IDENTIFICATION</scope>
    <source>
        <tissue evidence="3">Brain</tissue>
    </source>
</reference>
<evidence type="ECO:0000313" key="2">
    <source>
        <dbReference type="Proteomes" id="UP000000715"/>
    </source>
</evidence>
<dbReference type="InterPro" id="IPR027891">
    <property type="entry name" value="DUF4645"/>
</dbReference>